<dbReference type="InterPro" id="IPR036259">
    <property type="entry name" value="MFS_trans_sf"/>
</dbReference>
<dbReference type="SUPFAM" id="SSF103473">
    <property type="entry name" value="MFS general substrate transporter"/>
    <property type="match status" value="1"/>
</dbReference>
<feature type="domain" description="Major facilitator superfamily (MFS) profile" evidence="7">
    <location>
        <begin position="47"/>
        <end position="434"/>
    </location>
</feature>
<sequence length="444" mass="48968">MKNINFMSKEQTTNETVGQASSTYVGFDAITPFQQELRKRIPKVPILLMILVFFSAFSGLANDAMVPGINELMEDFKVDSNAIQQIVPYFVIGNGIGLFLWGPTIDRFGRRSIIIFCGVLAIILNFIATMVDTYSHLLAVRVVQGIVYAGMAAVPSVVLKDIFSPRDFVVYNSWLITLFLFTPAIAPLIGGWIILHSSWAWVFHAISIAIIFAVILYVIKVPETLDPEKRQSFNTIRIIKNYGSILLTPSSVWLILLNICYMLVIVGPPSLLPVIAINIYHISSEHFGYITLPIVVAVMIGIQVNQFFLRRGASPIKMWLIGTTLQLISLAFNLIVILTYQNLWLILGCLVTNCLFNGLQIGNTMAIYLMRYPHMTGTASSMINGCRMLAGGVIVTLVGHLPINGGKTLLIAATASLAVAAALSYSYNLIWKTRSDKKAPATVS</sequence>
<accession>A0A3A1Y828</accession>
<dbReference type="Proteomes" id="UP000265691">
    <property type="component" value="Unassembled WGS sequence"/>
</dbReference>
<feature type="transmembrane region" description="Helical" evidence="6">
    <location>
        <begin position="344"/>
        <end position="370"/>
    </location>
</feature>
<dbReference type="RefSeq" id="WP_119525300.1">
    <property type="nucleotide sequence ID" value="NZ_NRHC01000063.1"/>
</dbReference>
<feature type="transmembrane region" description="Helical" evidence="6">
    <location>
        <begin position="44"/>
        <end position="62"/>
    </location>
</feature>
<dbReference type="PROSITE" id="PS50850">
    <property type="entry name" value="MFS"/>
    <property type="match status" value="1"/>
</dbReference>
<dbReference type="AlphaFoldDB" id="A0A3A1Y828"/>
<gene>
    <name evidence="8" type="ORF">CKF54_05180</name>
</gene>
<keyword evidence="3 6" id="KW-0812">Transmembrane</keyword>
<dbReference type="OrthoDB" id="9814303at2"/>
<feature type="transmembrane region" description="Helical" evidence="6">
    <location>
        <begin position="171"/>
        <end position="195"/>
    </location>
</feature>
<protein>
    <recommendedName>
        <fullName evidence="7">Major facilitator superfamily (MFS) profile domain-containing protein</fullName>
    </recommendedName>
</protein>
<dbReference type="Pfam" id="PF07690">
    <property type="entry name" value="MFS_1"/>
    <property type="match status" value="1"/>
</dbReference>
<dbReference type="PANTHER" id="PTHR23502">
    <property type="entry name" value="MAJOR FACILITATOR SUPERFAMILY"/>
    <property type="match status" value="1"/>
</dbReference>
<reference evidence="8 9" key="1">
    <citation type="submission" date="2017-08" db="EMBL/GenBank/DDBJ databases">
        <title>Reclassification of Bisgaard taxon 37 and 44.</title>
        <authorList>
            <person name="Christensen H."/>
        </authorList>
    </citation>
    <scope>NUCLEOTIDE SEQUENCE [LARGE SCALE GENOMIC DNA]</scope>
    <source>
        <strain evidence="8 9">B96_3</strain>
    </source>
</reference>
<evidence type="ECO:0000259" key="7">
    <source>
        <dbReference type="PROSITE" id="PS50850"/>
    </source>
</evidence>
<evidence type="ECO:0000256" key="6">
    <source>
        <dbReference type="SAM" id="Phobius"/>
    </source>
</evidence>
<evidence type="ECO:0000313" key="9">
    <source>
        <dbReference type="Proteomes" id="UP000265691"/>
    </source>
</evidence>
<dbReference type="InterPro" id="IPR020846">
    <property type="entry name" value="MFS_dom"/>
</dbReference>
<feature type="transmembrane region" description="Helical" evidence="6">
    <location>
        <begin position="201"/>
        <end position="221"/>
    </location>
</feature>
<comment type="subcellular location">
    <subcellularLocation>
        <location evidence="1">Membrane</location>
        <topology evidence="1">Multi-pass membrane protein</topology>
    </subcellularLocation>
</comment>
<evidence type="ECO:0000256" key="3">
    <source>
        <dbReference type="ARBA" id="ARBA00022692"/>
    </source>
</evidence>
<evidence type="ECO:0000256" key="2">
    <source>
        <dbReference type="ARBA" id="ARBA00022448"/>
    </source>
</evidence>
<keyword evidence="9" id="KW-1185">Reference proteome</keyword>
<evidence type="ECO:0000256" key="4">
    <source>
        <dbReference type="ARBA" id="ARBA00022989"/>
    </source>
</evidence>
<feature type="transmembrane region" description="Helical" evidence="6">
    <location>
        <begin position="82"/>
        <end position="101"/>
    </location>
</feature>
<name>A0A3A1Y828_9GAMM</name>
<evidence type="ECO:0000256" key="5">
    <source>
        <dbReference type="ARBA" id="ARBA00023136"/>
    </source>
</evidence>
<dbReference type="InterPro" id="IPR011701">
    <property type="entry name" value="MFS"/>
</dbReference>
<evidence type="ECO:0000313" key="8">
    <source>
        <dbReference type="EMBL" id="RIY32264.1"/>
    </source>
</evidence>
<dbReference type="Gene3D" id="1.20.1720.10">
    <property type="entry name" value="Multidrug resistance protein D"/>
    <property type="match status" value="1"/>
</dbReference>
<feature type="transmembrane region" description="Helical" evidence="6">
    <location>
        <begin position="316"/>
        <end position="338"/>
    </location>
</feature>
<feature type="transmembrane region" description="Helical" evidence="6">
    <location>
        <begin position="286"/>
        <end position="304"/>
    </location>
</feature>
<keyword evidence="2" id="KW-0813">Transport</keyword>
<dbReference type="GO" id="GO:0005886">
    <property type="term" value="C:plasma membrane"/>
    <property type="evidence" value="ECO:0007669"/>
    <property type="project" value="TreeGrafter"/>
</dbReference>
<feature type="transmembrane region" description="Helical" evidence="6">
    <location>
        <begin position="113"/>
        <end position="131"/>
    </location>
</feature>
<dbReference type="EMBL" id="NRHC01000063">
    <property type="protein sequence ID" value="RIY32264.1"/>
    <property type="molecule type" value="Genomic_DNA"/>
</dbReference>
<feature type="transmembrane region" description="Helical" evidence="6">
    <location>
        <begin position="242"/>
        <end position="266"/>
    </location>
</feature>
<feature type="transmembrane region" description="Helical" evidence="6">
    <location>
        <begin position="382"/>
        <end position="403"/>
    </location>
</feature>
<feature type="transmembrane region" description="Helical" evidence="6">
    <location>
        <begin position="137"/>
        <end position="159"/>
    </location>
</feature>
<keyword evidence="4 6" id="KW-1133">Transmembrane helix</keyword>
<dbReference type="GO" id="GO:0022857">
    <property type="term" value="F:transmembrane transporter activity"/>
    <property type="evidence" value="ECO:0007669"/>
    <property type="project" value="InterPro"/>
</dbReference>
<proteinExistence type="predicted"/>
<dbReference type="PANTHER" id="PTHR23502:SF132">
    <property type="entry name" value="POLYAMINE TRANSPORTER 2-RELATED"/>
    <property type="match status" value="1"/>
</dbReference>
<evidence type="ECO:0000256" key="1">
    <source>
        <dbReference type="ARBA" id="ARBA00004141"/>
    </source>
</evidence>
<feature type="transmembrane region" description="Helical" evidence="6">
    <location>
        <begin position="409"/>
        <end position="430"/>
    </location>
</feature>
<comment type="caution">
    <text evidence="8">The sequence shown here is derived from an EMBL/GenBank/DDBJ whole genome shotgun (WGS) entry which is preliminary data.</text>
</comment>
<keyword evidence="5 6" id="KW-0472">Membrane</keyword>
<organism evidence="8 9">
    <name type="scientific">Psittacicella hinzii</name>
    <dbReference type="NCBI Taxonomy" id="2028575"/>
    <lineage>
        <taxon>Bacteria</taxon>
        <taxon>Pseudomonadati</taxon>
        <taxon>Pseudomonadota</taxon>
        <taxon>Gammaproteobacteria</taxon>
        <taxon>Pasteurellales</taxon>
        <taxon>Psittacicellaceae</taxon>
        <taxon>Psittacicella</taxon>
    </lineage>
</organism>